<protein>
    <recommendedName>
        <fullName evidence="4">DUF3800 domain-containing protein</fullName>
    </recommendedName>
</protein>
<name>A0A6L9EMP5_CLOBU</name>
<evidence type="ECO:0000313" key="2">
    <source>
        <dbReference type="EMBL" id="NAS17752.1"/>
    </source>
</evidence>
<evidence type="ECO:0000256" key="1">
    <source>
        <dbReference type="SAM" id="Coils"/>
    </source>
</evidence>
<dbReference type="EMBL" id="WOFV02000018">
    <property type="protein sequence ID" value="NAS17752.1"/>
    <property type="molecule type" value="Genomic_DNA"/>
</dbReference>
<evidence type="ECO:0008006" key="4">
    <source>
        <dbReference type="Google" id="ProtNLM"/>
    </source>
</evidence>
<accession>A0A6L9EMP5</accession>
<organism evidence="2 3">
    <name type="scientific">Clostridium butyricum</name>
    <dbReference type="NCBI Taxonomy" id="1492"/>
    <lineage>
        <taxon>Bacteria</taxon>
        <taxon>Bacillati</taxon>
        <taxon>Bacillota</taxon>
        <taxon>Clostridia</taxon>
        <taxon>Eubacteriales</taxon>
        <taxon>Clostridiaceae</taxon>
        <taxon>Clostridium</taxon>
    </lineage>
</organism>
<dbReference type="AlphaFoldDB" id="A0A6L9EMP5"/>
<evidence type="ECO:0000313" key="3">
    <source>
        <dbReference type="Proteomes" id="UP000474042"/>
    </source>
</evidence>
<reference evidence="2 3" key="1">
    <citation type="submission" date="2020-01" db="EMBL/GenBank/DDBJ databases">
        <title>Genome sequence of a 1,3-propanediol producer, Clostridium butyricum S3.</title>
        <authorList>
            <person name="Zhou J."/>
        </authorList>
    </citation>
    <scope>NUCLEOTIDE SEQUENCE [LARGE SCALE GENOMIC DNA]</scope>
    <source>
        <strain evidence="2 3">S3</strain>
    </source>
</reference>
<proteinExistence type="predicted"/>
<comment type="caution">
    <text evidence="2">The sequence shown here is derived from an EMBL/GenBank/DDBJ whole genome shotgun (WGS) entry which is preliminary data.</text>
</comment>
<sequence>MVKKYLMFVDENGFIDGKNNFYMVGIIFEEKYCIGENSSQSSLKRIIYDNDLDISIYDNNNNFKRGCILKKEIYNVLKESKFSILVSKINLNNNNNIDILDEAFNNLIKKYYDYLLNNGGKKSGVVVESGNELKTVRKKQKILNLYMDRDKIIEKLDNKCSDLINKFIIVNNQDEEYNCALSIAKIINDCIGYNYDREKNYRKEYRYSDRMNEKIMDIIHEKMFTEEIAFDMSKLDFIEMYKHLFSLEKKVLELEDELMDKEINIKYKNKEIQELLDEIKVLQHQLDDVILNANNNIIFEILSDVDIRIKNIAE</sequence>
<gene>
    <name evidence="2" type="ORF">GND98_007665</name>
</gene>
<keyword evidence="1" id="KW-0175">Coiled coil</keyword>
<feature type="coiled-coil region" evidence="1">
    <location>
        <begin position="244"/>
        <end position="292"/>
    </location>
</feature>
<dbReference type="Proteomes" id="UP000474042">
    <property type="component" value="Unassembled WGS sequence"/>
</dbReference>